<reference evidence="3" key="1">
    <citation type="journal article" date="2019" name="Int. J. Syst. Evol. Microbiol.">
        <title>The Global Catalogue of Microorganisms (GCM) 10K type strain sequencing project: providing services to taxonomists for standard genome sequencing and annotation.</title>
        <authorList>
            <consortium name="The Broad Institute Genomics Platform"/>
            <consortium name="The Broad Institute Genome Sequencing Center for Infectious Disease"/>
            <person name="Wu L."/>
            <person name="Ma J."/>
        </authorList>
    </citation>
    <scope>NUCLEOTIDE SEQUENCE [LARGE SCALE GENOMIC DNA]</scope>
    <source>
        <strain evidence="3">JCM 11496</strain>
    </source>
</reference>
<dbReference type="EMBL" id="JBHUGA010000040">
    <property type="protein sequence ID" value="MFD1847001.1"/>
    <property type="molecule type" value="Genomic_DNA"/>
</dbReference>
<protein>
    <submittedName>
        <fullName evidence="2">PadR family transcriptional regulator</fullName>
    </submittedName>
</protein>
<dbReference type="InterPro" id="IPR005149">
    <property type="entry name" value="Tscrpt_reg_PadR_N"/>
</dbReference>
<dbReference type="Pfam" id="PF03551">
    <property type="entry name" value="PadR"/>
    <property type="match status" value="1"/>
</dbReference>
<dbReference type="SUPFAM" id="SSF46785">
    <property type="entry name" value="Winged helix' DNA-binding domain"/>
    <property type="match status" value="1"/>
</dbReference>
<name>A0ABW4Q8F3_9MICC</name>
<gene>
    <name evidence="2" type="ORF">ACFSFX_10370</name>
</gene>
<dbReference type="InterPro" id="IPR052509">
    <property type="entry name" value="Metal_resp_DNA-bind_regulator"/>
</dbReference>
<dbReference type="Gene3D" id="1.10.10.10">
    <property type="entry name" value="Winged helix-like DNA-binding domain superfamily/Winged helix DNA-binding domain"/>
    <property type="match status" value="1"/>
</dbReference>
<dbReference type="RefSeq" id="WP_343879168.1">
    <property type="nucleotide sequence ID" value="NZ_BAAAIJ010000032.1"/>
</dbReference>
<accession>A0ABW4Q8F3</accession>
<sequence>MARDLTVEGVVRSALPIAILAALKPQATHGYALIELLSTQGFSDVKGGTLYPILARLEQQGLVRSAWDHSQSGPGRKMFTTTTEGDRLVDAATKAWQDMGQTLKNLSTLGVVQS</sequence>
<keyword evidence="3" id="KW-1185">Reference proteome</keyword>
<evidence type="ECO:0000313" key="2">
    <source>
        <dbReference type="EMBL" id="MFD1847001.1"/>
    </source>
</evidence>
<dbReference type="Proteomes" id="UP001597307">
    <property type="component" value="Unassembled WGS sequence"/>
</dbReference>
<organism evidence="2 3">
    <name type="scientific">Arthrobacter flavus</name>
    <dbReference type="NCBI Taxonomy" id="95172"/>
    <lineage>
        <taxon>Bacteria</taxon>
        <taxon>Bacillati</taxon>
        <taxon>Actinomycetota</taxon>
        <taxon>Actinomycetes</taxon>
        <taxon>Micrococcales</taxon>
        <taxon>Micrococcaceae</taxon>
        <taxon>Arthrobacter</taxon>
    </lineage>
</organism>
<dbReference type="PANTHER" id="PTHR33169">
    <property type="entry name" value="PADR-FAMILY TRANSCRIPTIONAL REGULATOR"/>
    <property type="match status" value="1"/>
</dbReference>
<comment type="caution">
    <text evidence="2">The sequence shown here is derived from an EMBL/GenBank/DDBJ whole genome shotgun (WGS) entry which is preliminary data.</text>
</comment>
<feature type="domain" description="Transcription regulator PadR N-terminal" evidence="1">
    <location>
        <begin position="19"/>
        <end position="88"/>
    </location>
</feature>
<evidence type="ECO:0000259" key="1">
    <source>
        <dbReference type="Pfam" id="PF03551"/>
    </source>
</evidence>
<dbReference type="InterPro" id="IPR036388">
    <property type="entry name" value="WH-like_DNA-bd_sf"/>
</dbReference>
<dbReference type="InterPro" id="IPR036390">
    <property type="entry name" value="WH_DNA-bd_sf"/>
</dbReference>
<proteinExistence type="predicted"/>
<evidence type="ECO:0000313" key="3">
    <source>
        <dbReference type="Proteomes" id="UP001597307"/>
    </source>
</evidence>
<dbReference type="PANTHER" id="PTHR33169:SF14">
    <property type="entry name" value="TRANSCRIPTIONAL REGULATOR RV3488"/>
    <property type="match status" value="1"/>
</dbReference>